<evidence type="ECO:0000313" key="2">
    <source>
        <dbReference type="Proteomes" id="UP001055072"/>
    </source>
</evidence>
<gene>
    <name evidence="1" type="ORF">BDY19DRAFT_931353</name>
</gene>
<dbReference type="EMBL" id="MU274905">
    <property type="protein sequence ID" value="KAI0091614.1"/>
    <property type="molecule type" value="Genomic_DNA"/>
</dbReference>
<accession>A0ACB8UC24</accession>
<reference evidence="1" key="1">
    <citation type="journal article" date="2021" name="Environ. Microbiol.">
        <title>Gene family expansions and transcriptome signatures uncover fungal adaptations to wood decay.</title>
        <authorList>
            <person name="Hage H."/>
            <person name="Miyauchi S."/>
            <person name="Viragh M."/>
            <person name="Drula E."/>
            <person name="Min B."/>
            <person name="Chaduli D."/>
            <person name="Navarro D."/>
            <person name="Favel A."/>
            <person name="Norest M."/>
            <person name="Lesage-Meessen L."/>
            <person name="Balint B."/>
            <person name="Merenyi Z."/>
            <person name="de Eugenio L."/>
            <person name="Morin E."/>
            <person name="Martinez A.T."/>
            <person name="Baldrian P."/>
            <person name="Stursova M."/>
            <person name="Martinez M.J."/>
            <person name="Novotny C."/>
            <person name="Magnuson J.K."/>
            <person name="Spatafora J.W."/>
            <person name="Maurice S."/>
            <person name="Pangilinan J."/>
            <person name="Andreopoulos W."/>
            <person name="LaButti K."/>
            <person name="Hundley H."/>
            <person name="Na H."/>
            <person name="Kuo A."/>
            <person name="Barry K."/>
            <person name="Lipzen A."/>
            <person name="Henrissat B."/>
            <person name="Riley R."/>
            <person name="Ahrendt S."/>
            <person name="Nagy L.G."/>
            <person name="Grigoriev I.V."/>
            <person name="Martin F."/>
            <person name="Rosso M.N."/>
        </authorList>
    </citation>
    <scope>NUCLEOTIDE SEQUENCE</scope>
    <source>
        <strain evidence="1">CBS 384.51</strain>
    </source>
</reference>
<dbReference type="Proteomes" id="UP001055072">
    <property type="component" value="Unassembled WGS sequence"/>
</dbReference>
<comment type="caution">
    <text evidence="1">The sequence shown here is derived from an EMBL/GenBank/DDBJ whole genome shotgun (WGS) entry which is preliminary data.</text>
</comment>
<evidence type="ECO:0000313" key="1">
    <source>
        <dbReference type="EMBL" id="KAI0091614.1"/>
    </source>
</evidence>
<keyword evidence="2" id="KW-1185">Reference proteome</keyword>
<proteinExistence type="predicted"/>
<name>A0ACB8UC24_9APHY</name>
<organism evidence="1 2">
    <name type="scientific">Irpex rosettiformis</name>
    <dbReference type="NCBI Taxonomy" id="378272"/>
    <lineage>
        <taxon>Eukaryota</taxon>
        <taxon>Fungi</taxon>
        <taxon>Dikarya</taxon>
        <taxon>Basidiomycota</taxon>
        <taxon>Agaricomycotina</taxon>
        <taxon>Agaricomycetes</taxon>
        <taxon>Polyporales</taxon>
        <taxon>Irpicaceae</taxon>
        <taxon>Irpex</taxon>
    </lineage>
</organism>
<protein>
    <submittedName>
        <fullName evidence="1">Uncharacterized protein</fullName>
    </submittedName>
</protein>
<sequence>MVSLSPNFAVLASFSALAATVLAPVNGVAIPSKPYRSQADRQSGEAAKFDKHRSGGSTSAQSTPSGGAAAAGNGLPLPFPIPLSGLGRRLEYNADGQPVFKRWDPLDPLLEIGNLYIGDNPDYAPTAQSEAFAATSVNERVHSTSERVHTEHHPAKEGVDMIVTGSNEHIHVTNRSPEPPRRHRGSRIIVSGDNNGVRLNAKRAPHHHRGSYRNHHYHWRRDTNGSSQPLEKRLSDHEKCELGGFDGVPGIIDIVSTVAGSDVGQRVASLVLSSALNGTNSLEPFVLNASGTNKTQVYLVVLDDEGDSSPSTFKPNGRTSSSIPANSTAPSGSTSPDNSAAPAAQSLDASASVSLGPSASASIFSDNSTTPMNSTSQLKKVAIQLSMFDPVEAALKLFCATFDPQPSAPSPLTVESCTDGVIEANHKSQVFSYNPLNGIIQPMWYAGEDGSADQQSADTTPDGTNSTSTSPPPVSESAANADGTDASADVGAAVARLSSLDRELVGDASGVRNFAARGTYDAQNVTLVFSPSVPILPLSDAPTEAQAFEPSASPSSSNVPTATFVSSSAISTDSASLTSLVAPSSASASGLTSSSDAMISATLSPAAIGPSIAADASSSSSAASTTATSASSGVLSSALVTGSASAMSSTSSSVSSIPTSSAHGLGVEVYDPSAEALSTGAASSASMDSSSFPTDSSLVSATLSSSGSVAASATATVSSSSVPPSMTPASTEPYEWRFRETSRKD</sequence>